<protein>
    <recommendedName>
        <fullName evidence="3">Terminase small subunit</fullName>
    </recommendedName>
</protein>
<evidence type="ECO:0000313" key="2">
    <source>
        <dbReference type="Proteomes" id="UP001375812"/>
    </source>
</evidence>
<evidence type="ECO:0000313" key="1">
    <source>
        <dbReference type="EMBL" id="MEJ5019302.1"/>
    </source>
</evidence>
<reference evidence="1 2" key="1">
    <citation type="submission" date="2023-12" db="EMBL/GenBank/DDBJ databases">
        <title>Gut-associated functions are favored during microbiome assembly across C. elegans life.</title>
        <authorList>
            <person name="Zimmermann J."/>
        </authorList>
    </citation>
    <scope>NUCLEOTIDE SEQUENCE [LARGE SCALE GENOMIC DNA]</scope>
    <source>
        <strain evidence="1 2">MYb71</strain>
    </source>
</reference>
<dbReference type="EMBL" id="JBBGZH010000001">
    <property type="protein sequence ID" value="MEJ5019302.1"/>
    <property type="molecule type" value="Genomic_DNA"/>
</dbReference>
<dbReference type="Proteomes" id="UP001375812">
    <property type="component" value="Unassembled WGS sequence"/>
</dbReference>
<gene>
    <name evidence="1" type="ORF">WH297_06055</name>
</gene>
<proteinExistence type="predicted"/>
<evidence type="ECO:0008006" key="3">
    <source>
        <dbReference type="Google" id="ProtNLM"/>
    </source>
</evidence>
<name>A0ABU8PAM0_9HYPH</name>
<organism evidence="1 2">
    <name type="scientific">Ochrobactrum vermis</name>
    <dbReference type="NCBI Taxonomy" id="1827297"/>
    <lineage>
        <taxon>Bacteria</taxon>
        <taxon>Pseudomonadati</taxon>
        <taxon>Pseudomonadota</taxon>
        <taxon>Alphaproteobacteria</taxon>
        <taxon>Hyphomicrobiales</taxon>
        <taxon>Brucellaceae</taxon>
        <taxon>Brucella/Ochrobactrum group</taxon>
        <taxon>Ochrobactrum</taxon>
    </lineage>
</organism>
<comment type="caution">
    <text evidence="1">The sequence shown here is derived from an EMBL/GenBank/DDBJ whole genome shotgun (WGS) entry which is preliminary data.</text>
</comment>
<keyword evidence="2" id="KW-1185">Reference proteome</keyword>
<dbReference type="RefSeq" id="WP_105541811.1">
    <property type="nucleotide sequence ID" value="NZ_JBBGZH010000001.1"/>
</dbReference>
<accession>A0ABU8PAM0</accession>
<sequence>MGVINSARSAWALIAFNNRASSDLFIENPYGDGHMPVLKNAKHEMFAKGLAEGLTADEAYQRAGFKPNRGNAIRLKANENILKRIDEIRSRVAEKAEWTAADRLRDLKSIFDRTSDKDERVAISAISEANKMQGSYAPAKHEHKGRFTVVNVTPEQLGRLNSDELAVLEAAYPVLEKLGVVSAGNSGGEAGEGSEQED</sequence>